<feature type="region of interest" description="Disordered" evidence="1">
    <location>
        <begin position="5808"/>
        <end position="5831"/>
    </location>
</feature>
<feature type="domain" description="DUF11" evidence="3">
    <location>
        <begin position="5344"/>
        <end position="5455"/>
    </location>
</feature>
<dbReference type="InterPro" id="IPR013783">
    <property type="entry name" value="Ig-like_fold"/>
</dbReference>
<feature type="transmembrane region" description="Helical" evidence="2">
    <location>
        <begin position="6239"/>
        <end position="6258"/>
    </location>
</feature>
<feature type="domain" description="DUF11" evidence="3">
    <location>
        <begin position="3506"/>
        <end position="3620"/>
    </location>
</feature>
<feature type="domain" description="DUF11" evidence="3">
    <location>
        <begin position="5956"/>
        <end position="6071"/>
    </location>
</feature>
<feature type="domain" description="DUF11" evidence="3">
    <location>
        <begin position="3014"/>
        <end position="3129"/>
    </location>
</feature>
<protein>
    <submittedName>
        <fullName evidence="4">Putative repeat protein (TIGR01451 family)</fullName>
    </submittedName>
</protein>
<feature type="region of interest" description="Disordered" evidence="1">
    <location>
        <begin position="3600"/>
        <end position="3620"/>
    </location>
</feature>
<feature type="domain" description="DUF11" evidence="3">
    <location>
        <begin position="2156"/>
        <end position="2264"/>
    </location>
</feature>
<feature type="domain" description="DUF11" evidence="3">
    <location>
        <begin position="2273"/>
        <end position="2388"/>
    </location>
</feature>
<reference evidence="4 5" key="1">
    <citation type="submission" date="2018-02" db="EMBL/GenBank/DDBJ databases">
        <title>Genomic Encyclopedia of Archaeal and Bacterial Type Strains, Phase II (KMG-II): from individual species to whole genera.</title>
        <authorList>
            <person name="Goeker M."/>
        </authorList>
    </citation>
    <scope>NUCLEOTIDE SEQUENCE [LARGE SCALE GENOMIC DNA]</scope>
    <source>
        <strain evidence="4 5">YU 961-1</strain>
    </source>
</reference>
<dbReference type="InterPro" id="IPR051172">
    <property type="entry name" value="Chlamydia_OmcB"/>
</dbReference>
<dbReference type="InterPro" id="IPR001434">
    <property type="entry name" value="OmcB-like_DUF11"/>
</dbReference>
<accession>A0A2S6GCX8</accession>
<feature type="domain" description="DUF11" evidence="3">
    <location>
        <begin position="4118"/>
        <end position="4233"/>
    </location>
</feature>
<feature type="region of interest" description="Disordered" evidence="1">
    <location>
        <begin position="6052"/>
        <end position="6085"/>
    </location>
</feature>
<feature type="region of interest" description="Disordered" evidence="1">
    <location>
        <begin position="2241"/>
        <end position="2267"/>
    </location>
</feature>
<feature type="domain" description="DUF11" evidence="3">
    <location>
        <begin position="2646"/>
        <end position="2756"/>
    </location>
</feature>
<dbReference type="InterPro" id="IPR047589">
    <property type="entry name" value="DUF11_rpt"/>
</dbReference>
<feature type="domain" description="DUF11" evidence="3">
    <location>
        <begin position="656"/>
        <end position="770"/>
    </location>
</feature>
<feature type="compositionally biased region" description="Low complexity" evidence="1">
    <location>
        <begin position="3605"/>
        <end position="3620"/>
    </location>
</feature>
<feature type="domain" description="DUF11" evidence="3">
    <location>
        <begin position="1401"/>
        <end position="1519"/>
    </location>
</feature>
<keyword evidence="2" id="KW-0812">Transmembrane</keyword>
<feature type="domain" description="DUF11" evidence="3">
    <location>
        <begin position="3995"/>
        <end position="4109"/>
    </location>
</feature>
<feature type="domain" description="DUF11" evidence="3">
    <location>
        <begin position="1278"/>
        <end position="1383"/>
    </location>
</feature>
<feature type="domain" description="DUF11" evidence="3">
    <location>
        <begin position="5100"/>
        <end position="5214"/>
    </location>
</feature>
<feature type="domain" description="DUF11" evidence="3">
    <location>
        <begin position="4732"/>
        <end position="4847"/>
    </location>
</feature>
<feature type="compositionally biased region" description="Polar residues" evidence="1">
    <location>
        <begin position="1369"/>
        <end position="1381"/>
    </location>
</feature>
<feature type="domain" description="DUF11" evidence="3">
    <location>
        <begin position="5227"/>
        <end position="5336"/>
    </location>
</feature>
<feature type="domain" description="DUF11" evidence="3">
    <location>
        <begin position="4368"/>
        <end position="4477"/>
    </location>
</feature>
<evidence type="ECO:0000259" key="3">
    <source>
        <dbReference type="Pfam" id="PF01345"/>
    </source>
</evidence>
<feature type="domain" description="DUF11" evidence="3">
    <location>
        <begin position="3260"/>
        <end position="3375"/>
    </location>
</feature>
<feature type="domain" description="DUF11" evidence="3">
    <location>
        <begin position="4979"/>
        <end position="5092"/>
    </location>
</feature>
<feature type="domain" description="DUF11" evidence="3">
    <location>
        <begin position="530"/>
        <end position="648"/>
    </location>
</feature>
<feature type="region of interest" description="Disordered" evidence="1">
    <location>
        <begin position="1369"/>
        <end position="1388"/>
    </location>
</feature>
<feature type="domain" description="DUF11" evidence="3">
    <location>
        <begin position="4856"/>
        <end position="4966"/>
    </location>
</feature>
<dbReference type="GO" id="GO:0005975">
    <property type="term" value="P:carbohydrate metabolic process"/>
    <property type="evidence" value="ECO:0007669"/>
    <property type="project" value="UniProtKB-ARBA"/>
</dbReference>
<dbReference type="Proteomes" id="UP000239203">
    <property type="component" value="Unassembled WGS sequence"/>
</dbReference>
<keyword evidence="5" id="KW-1185">Reference proteome</keyword>
<keyword evidence="2" id="KW-0472">Membrane</keyword>
<feature type="region of interest" description="Disordered" evidence="1">
    <location>
        <begin position="747"/>
        <end position="770"/>
    </location>
</feature>
<feature type="domain" description="DUF11" evidence="3">
    <location>
        <begin position="5834"/>
        <end position="5948"/>
    </location>
</feature>
<dbReference type="PANTHER" id="PTHR34819:SF3">
    <property type="entry name" value="CELL SURFACE PROTEIN"/>
    <property type="match status" value="1"/>
</dbReference>
<gene>
    <name evidence="4" type="ORF">CLV40_1323</name>
</gene>
<feature type="region of interest" description="Disordered" evidence="1">
    <location>
        <begin position="1999"/>
        <end position="2019"/>
    </location>
</feature>
<dbReference type="Gene3D" id="2.60.40.740">
    <property type="match status" value="2"/>
</dbReference>
<feature type="compositionally biased region" description="Low complexity" evidence="1">
    <location>
        <begin position="6186"/>
        <end position="6225"/>
    </location>
</feature>
<keyword evidence="2" id="KW-1133">Transmembrane helix</keyword>
<feature type="domain" description="DUF11" evidence="3">
    <location>
        <begin position="1780"/>
        <end position="1895"/>
    </location>
</feature>
<feature type="domain" description="DUF11" evidence="3">
    <location>
        <begin position="1904"/>
        <end position="2017"/>
    </location>
</feature>
<proteinExistence type="predicted"/>
<feature type="region of interest" description="Disordered" evidence="1">
    <location>
        <begin position="6185"/>
        <end position="6230"/>
    </location>
</feature>
<feature type="region of interest" description="Disordered" evidence="1">
    <location>
        <begin position="2486"/>
        <end position="2509"/>
    </location>
</feature>
<evidence type="ECO:0000313" key="4">
    <source>
        <dbReference type="EMBL" id="PPK63070.1"/>
    </source>
</evidence>
<evidence type="ECO:0000313" key="5">
    <source>
        <dbReference type="Proteomes" id="UP000239203"/>
    </source>
</evidence>
<feature type="domain" description="DUF11" evidence="3">
    <location>
        <begin position="2398"/>
        <end position="2507"/>
    </location>
</feature>
<feature type="domain" description="DUF11" evidence="3">
    <location>
        <begin position="4619"/>
        <end position="4725"/>
    </location>
</feature>
<feature type="region of interest" description="Disordered" evidence="1">
    <location>
        <begin position="1880"/>
        <end position="1901"/>
    </location>
</feature>
<sequence length="6267" mass="613957">MGAVFRTGDPRRTRAGALGLVAAVVATLVPFVTPTPAEASVRTNFDAVYSSEENGAITLAGASSMDCPTAASGCTSARAGTATGTSNNNNLYNMAFVDVDSDSSTSNSSTATLSLPTGSTVLYARLVWGGRTVAGTNGVAPTKAVNTAKFKAPGATSYTTYTATTLIQPTALVTTDGGPYQASLDVTSAVKTAGNGVYAVADIGSATGQDRYAGWSLVVAYRNPSLPLRNLRVFEGFADITSATGNNSVDIPVSGFLTPTTGNVNASVGVVAWEGDFGTTGDALRLANTTLSDATRPANNFFDSRISDAGVDQTGRSPGNLNNFGVDIGRIATTNVISNGSTSATINLTSSGDSYYPGVVTSQIDLFTPTFNAVSKTVSNLNGNNPAQPGDTLEYQLTFTNSGGDYADASVVRDVLPANLTYVPNSLVIDTNTGGTTGTRTDTAGDDTGDYTAADRTVRFRVGSGATASTGGSIAPGGSVAARFRATVNRAASGTTIANTPVLDYRARTLNRPYTFSGNDVNTVVRDLADLSAGKTVAAPSQNAGQTVNYTISATNQGPNNATGVVLTDTLPAGTTFESASPPAGGTCTPSGQKVTCSVGAVANGATVSVPVVARINADSAGGVVINSVTVSASTADDVTVNNTATAPVTVTRAADLQIASTLNGPVVPGTEQAVLTTTVTNAGPSTAENVTISVPLPDGVSVVWASSGCTVAAGTMTCVVGTLAPGVSYSVTAVLGVVPSYADPTLSVPSSVSSTTPDTSTGDNSTTATAPVEPLADIQVSNNASTNAPVAGSRLNYTVMVANPGPSDARNVVVTVPVQPGTTIVSATPQSGTCTVGATVSCQLGVVPAGGATTVSLRVAVNPDYAAGPLPSVATATTSTPQDVTDNDSATVTGTVSRVSDLGLTKTAVPAPVVAGAPLAYSLTVTNRGPSDAGAVVVSDPLPAGLTVTGVQSTSGTCTTVGRTVSCALGTVANGGTASVTITADTPGTVPAAGFSNTATVTSASTDPNPGDNTATHLANVTAQADVTVTETTTTPNIQAGQSGRYVVTVANSGPSVAQAVTLNQTIPAGFGIGTIATSTGTCQIVSGQVRCAIGDLASEARATVTIDVNVPSGQALGSVSATGTVASTTPDPTQSNNSASASVAVRAVADLRFSNLQDPGTFMAGDTFSRTFSVMNGGPSDARDTTIVADLPVGVLDLAATVDGTTCAVTGARITCAVGTMAAGQTLSGVVTGRIAASSPPGPRSFSATISSSTPDSAPLNNTVSASTAVTAYAGLSIQQTVTPSPLVAGALATYQIGATNNGPSDATNVVITHTLPAALSAVSASSSLGTCAIAGQVVTCTVDRLPAGSRADVTVVVNVSPTASGTVETNAQVSTDTPSPGGEDQLSTVNTPVVQTADLVLTGTVGQDPVRAGTAQTYNLTVSNAGPSAAANVVLSDTLPDGLVLLPGGVATQSGTCTPTPDNKGVNCTFGTIQPGRSVVVVLTALVPSDTAAGTVLIDTAAVGSPTADPTMANRSVSLPATVSTAADLSVSTTSTSTNAEAGRNITYNVTVANDGPSVARLVTITDPLPAGTSFVSAGAGCSLVGTEVRCAVGDLAQGAIYTQSVTVLVASDYASQTLVNTATASSATADPNTANNNGSITHTVNTSADLTATNTIVSGPLVAGTPVTYRVGATNNGPSLAPQVVLTDRLPAGLTYGSATPSAGGSCVLSAGAVRCTWPSVPLGAAVSADITATLASGTPAGSAFANTVTASSAVPDPNQADNSATASANVGATADLSVVQTLTSGAPVAGGKLTWQAVVRNDGPSSAYGVTTDAPPPAGIRFDSATATAGTCTFDTAAHCAIGTLAAGATATVTVTGTLAPDYTGTSVTNTVTVTSTSTDPNTANNTSSAVSDTSSSADLRLAITSAPDPAVPGSPATWTLTATNAGPSTSRGVVLNADLPAGVTPQPQAGCAITGQRISCPVGDIATNATGTVTVTGRLAPGFAENSLRVTGTVTSGTADPDAGSNTATSSTALSPQADLAVTATPPANPVAGQTATWTVRVADTGPSDAVGTSLTISVPAYVYNARASWPTGSCAVSGAVVTCPLGVIAAGQTTEVSFTGTIDAGYSGPLTLGAEAIAQTNDPVLANNVVDVVGSASTAADLVSTIAGPDAAVPGTQLTWVQSTRNLGPSTATAVVLTNTVPEGLTGVTATTPAGNCTVTGRDISCATGDLQPGATVLLTIAGTLAANVTAPTLTDTGAGTSGVPDPNQANNSGSATTPVTANGNLHVALAVTSGQPVQGAPIEFRIEVSNAGPSDAQAVTVTDNLPTTIGQLTVLTSQGTCAFTGQALGCDLGTVAAGAPPVAITVRGVLANGAGDTVTNSATASSATTELDQSDNTGTVIASATESANLAVTVDVPGSVVAGTPLTYTVTVTNNGPSTARGATLDRVLPAALTGVTTDLPGCTTASCALGDIAPGASVVVKITGTVDPLYQGVELETRMSTGSQAPDPDSRDNSTTSRVQVTRGADLSADLHVDPTPVVPGRSLLYTATIASPGPSAVRGVVTFSPLPDGTEISGPITSDQGTCSVVVRSVVCDLGLIAPGTPITVKIPVTLAPSFAEPTLSNTIDVQASTPDPNPANNSATASAQVSAQADLGVRLDAADQVTPGELTGWTITVTNNGPSDAPAAVVHNLPADVDDISAVSSQGTCQVTGQTLRCDLSTIASGAAVTVTVYGRLSPDITADELTSDVAVESTVPEPDPNQPDNRTDSATSAVVATSDIFVQVNADQDPITPGLPASWTVLVTNAGPSTARDVVLTGLAPAETTGATITAPAGVTCDANLRCVIGTLPTGKEGTVQFTLRADVPPGVTAPVLNASATVTGSNPDPNPGDNTATASTPISATADLRLGITVDPRPIVAGGAVTITATVTNAGPSTAPGTTFTLPVPTGVEDVTVDAPPGVTCDTSISCTVGDVPPGQLRIVVRGRVTPTFTDDSLTLSAAVTSAIADPNPADNTVTTVEQSSVDADLAVTATIDPAAPVAGSPVTVNAKVRANGPSTATGVTFRLPVPAELRDVVVTGPAGVTCDDAAACQIGTMAPGTEVDIVLRGVVAADFTGGSIALTASVDGDTPDNVPGNDTATVTSSVSTSADLSVATVVDPAPLTAGSPVTLTSTIHNTGPSTADQVVFALPIPAGFTGITVTAPAGVTCDNSVRCTAAAIGPNQDVVVVVRGQVAPEFPDGPLTIASNVTSPVADPNPADNTSQVATAVGIASDVRVTLTVDPTPLVAGSPVTATATIRNTGPSTATGVALTLPVPAGLENVVVTAPPGVTCDSTISCVVGTIAPNTDLVITVGGRIAPAFAGPNLSLTAVTTTTSADPNNADNTVTTTTAVGADAGVSVALAVDPAQVTPGTPVIATATVRNAGPSTATGVTLSLPVPAGLIDVVVTAPNGVTCDNTVSCVLGAIAPDTEVVVTVGGALDPAYQGADIAFTASTTSPTPDQNPADDTTTVTSPVGAAADLDAAITVNPTAPVAGQPIEIVADLVNRGPSTATGVTLAVPVPAGVTGVTVDAPAGVTCDATVSCAVGTLAPGASVRITLRGTVAPDVTAPISVTATGSSPTADPTPANNTATATGTTAASADLAFTGVVTPAPLTAGTVATIAAKLVNNGPSTATGITFSVPVPAQITGVTVEAPPGVTCDNAVTCSVASVPPGGTVDVVIRGTVLPTVTGPITVTGSASSPVADPNTADNAFTTTGTVGTAADLNASVGFDPGQVVAGSPIGATVTIRNAGPSTAAGTTVSVPVPAGLIDVVVTAPNGVTCDNTVSCVLGDVAPGADVVIGVRGRVAPDHTGDITLTATAATTATDPSAADNTGTATTQVATSADLRVTSTLDPTALVAGEPFRAVTTIENTGPSTATGTAFTLPIPPGVTGVQVVAPAGVTCDTLITCTVGTVAPGTPVRIEVTGLVDPAYTGGPLTFTSTATSDTPDPTPDANSTTITANVRVAADIRAVVTPTPLSVASGTPVTVTVTARNVGPSTATGVTLSVPVPAGLQGVTVVAPAGVTCDNTVACAIGTLAPDTQVTVEVRGTVAADYTGDQIVFTGTAQATTDDPNPADNTATTPVQVNATADLSATTTVDPGQATAGSPVTVTTTIRNGGPSSAVGTTFTLPVPAGLTGVTVTAPPGVICDSSITCAVGDIDPGTDVVITVRGTVAPDFTGALTIDTAVTSPTPDPDTAGNTSSTTIPVTANADLSAAFTLDPPTLTAGTAFTGTATLRNAGPSTATGVTFTLPVPAGVQDVTVTAPAGVTCDNTISCTAATVAPGQSIAVTVNGRVAADFTGTTLPFTATAGSATPDSTPANNSVTVDAQSGAAAGLTAATVVNPTSLTAGSPVTVRTTIHNDGPSTAAGARYTLPVPAGVTGATVIAPPGVTCDNTVACDLGTIAPGADVVIEVRGTVAPDFAGADLTFTATATTPTPDPDQSDNTSTVVAPVGRSADLGVTVATDPATATAGSPVSLTATVTNAGPSTAGPATFTVSIPAGLTNVQVTAPAGVTCDNTVTCTIDSVAPGAQVVITVGGTIAPDYTGPALSFTSAISSAASDPNNSGNVTTVQIPVTVASEVSFVSITGPSSAVAGTPIEVLATIRNNGPSTAQGVTLTLPIPAGLTGVTVSALARATCDNSAVCDLGDLLPGAEVTATIRGTVDPAFTGPSLTFTGTVASASTDPIPANNAGTVTVGVTVAADLAVTTALDSTTLTAGEPVRHTATIRNNGPSTSSAITVSLPVPAGLTTVAVTAPPGVTCDNTVTCTIPPLAAGQSVDIVVTGTVDPAFTGTDLDFTADVTAASGDPGAADNTASITAQVSQSANLGVTAALDPAALTPGSPAKVTATVRNAGPSTAQGVTFTVPIPAGLTNVTVTAPAGVTCDTTVSCAIGDLAPGASLDFVIDGVLAPNANPGTTTFTVTANSTTPDPDEGNDVVVLNANVTASAGLSVGTTFSPGTLTAGDPFTATTVIGNTGPSTATGVTFTLPIPAGVEGVTVTAPPGITCDNTVSCTIGDVPPGTDITIVVNGRVSPTTTTAPTFVATVASPTPGPNPADRTVTVTPPLFVASDLNVALVLDPTTPTAGTPQSATVTVGNTGPSAATGVVVTIPVPTGLTGAQFTAPAGVTCDAGGNCVIDTLAPGTQVDITVRGTVAPGATGDLTFTATATSSFSDPAPADNTVTVTAPITASADLVTRAAITSGLPTAGRPVAITTSVTNDGPGAATGVTLTVPLPAGLRNVTVTAPPGVTCDNTVVCVIGTLAPGATVTIDIGGDLGADANGPFDIVATTTSATDDPDDTDNSVTATGAVQVVSDLVLAATLGPDPLVAGSAAAITATATNQGPSIARNVTITVPVPDGLQSVVVNAPAGVTCDTTATCVVDTLEPGASVEITVVGTVAADRVEDLATTVTADSDSIDLDTDTNSVALTKPVTAFADLSVVADFEAAQLTAGSEATIRATVRNAGPSTSSKTRFSLGLPGELQNITITAPPGVTCDNTIACDLGDLPPGASLDFVVRGVFDSDVTGDAAVTAQVESATPDPDPSNDSVFVSQDVTSVTDLGVTMNGPAQVTAGEDITWGITVHAGGPSDARNVVLVDTLPKGVTLVAADPSCTLTDRTLRCVLGTVTTDTDRILTITAHVDANYVGGQLDNAVSVTSTTADTDQDNNTAAVASDVARSVDLGIDKTLTPASVTPGGQATFTLDVYNYGPSAATGVLVTDPLMTGLTPATATATKGSCVIDGQLVTCAPGDLDPLETIQITIVVDVAAGFVPDEVSNTATVLSDDPDSDPIDNAASVAGPSAPQADLSVVKTADQANHRPGDTITWLVTTTNNGISTARGVTVTDLLPASVEVTTPPNGCVTRGSALICAIGDINPGASTPLTITGTVRADAAAGPITNSAAVASTTAEQDSDDNSAAVTTQLNASPDLRVTKSVDGGQIVPGTQATWVVTVTNAGDAFARDVVLTDALPAGATLVSSTGATCANTDGVVTCPLDALAPAATVTVRLRAAIAADLDGTAISNSARVTSSTPDANSGDNNSAVSTTLTRQTGLSVTKTTEQTKATVGDTITWVVTIANTGPSAAPSVQVTDLLPEGITLISAVTSQGTYDPATGLWHLDWVGPADQRTLTVTARVDREGPLVNIATLAVQDVLDSADDNSASATTEVSAAETSTETPTPTTETPTTSTNGGTTTTTDDTATDQDLSYTGFPVLRWLSLGLLLTLLGVTLVYQPWRRGRRS</sequence>
<feature type="domain" description="DUF11" evidence="3">
    <location>
        <begin position="4486"/>
        <end position="4602"/>
    </location>
</feature>
<feature type="domain" description="DUF11" evidence="3">
    <location>
        <begin position="6080"/>
        <end position="6191"/>
    </location>
</feature>
<feature type="domain" description="DUF11" evidence="3">
    <location>
        <begin position="5709"/>
        <end position="5825"/>
    </location>
</feature>
<comment type="caution">
    <text evidence="4">The sequence shown here is derived from an EMBL/GenBank/DDBJ whole genome shotgun (WGS) entry which is preliminary data.</text>
</comment>
<feature type="domain" description="DUF11" evidence="3">
    <location>
        <begin position="4240"/>
        <end position="4354"/>
    </location>
</feature>
<feature type="domain" description="DUF11" evidence="3">
    <location>
        <begin position="2892"/>
        <end position="3004"/>
    </location>
</feature>
<feature type="domain" description="DUF11" evidence="3">
    <location>
        <begin position="2767"/>
        <end position="2884"/>
    </location>
</feature>
<dbReference type="EMBL" id="PTIX01000032">
    <property type="protein sequence ID" value="PPK63070.1"/>
    <property type="molecule type" value="Genomic_DNA"/>
</dbReference>
<feature type="domain" description="DUF11" evidence="3">
    <location>
        <begin position="5466"/>
        <end position="5576"/>
    </location>
</feature>
<feature type="compositionally biased region" description="Polar residues" evidence="1">
    <location>
        <begin position="2255"/>
        <end position="2267"/>
    </location>
</feature>
<feature type="domain" description="DUF11" evidence="3">
    <location>
        <begin position="3385"/>
        <end position="3498"/>
    </location>
</feature>
<feature type="domain" description="DUF11" evidence="3">
    <location>
        <begin position="3752"/>
        <end position="3864"/>
    </location>
</feature>
<feature type="domain" description="DUF11" evidence="3">
    <location>
        <begin position="1531"/>
        <end position="1645"/>
    </location>
</feature>
<name>A0A2S6GCX8_9PSEU</name>
<evidence type="ECO:0000256" key="1">
    <source>
        <dbReference type="SAM" id="MobiDB-lite"/>
    </source>
</evidence>
<dbReference type="Pfam" id="PF01345">
    <property type="entry name" value="DUF11"/>
    <property type="match status" value="46"/>
</dbReference>
<feature type="domain" description="DUF11" evidence="3">
    <location>
        <begin position="2515"/>
        <end position="2633"/>
    </location>
</feature>
<evidence type="ECO:0000256" key="2">
    <source>
        <dbReference type="SAM" id="Phobius"/>
    </source>
</evidence>
<feature type="domain" description="DUF11" evidence="3">
    <location>
        <begin position="1152"/>
        <end position="1269"/>
    </location>
</feature>
<dbReference type="OrthoDB" id="3225333at2"/>
<feature type="domain" description="DUF11" evidence="3">
    <location>
        <begin position="1653"/>
        <end position="1772"/>
    </location>
</feature>
<dbReference type="Gene3D" id="2.60.40.1170">
    <property type="entry name" value="Mu homology domain, subdomain B"/>
    <property type="match status" value="2"/>
</dbReference>
<feature type="compositionally biased region" description="Low complexity" evidence="1">
    <location>
        <begin position="747"/>
        <end position="768"/>
    </location>
</feature>
<dbReference type="Gene3D" id="2.60.40.10">
    <property type="entry name" value="Immunoglobulins"/>
    <property type="match status" value="9"/>
</dbReference>
<feature type="compositionally biased region" description="Polar residues" evidence="1">
    <location>
        <begin position="1248"/>
        <end position="1262"/>
    </location>
</feature>
<feature type="domain" description="DUF11" evidence="3">
    <location>
        <begin position="1027"/>
        <end position="1145"/>
    </location>
</feature>
<dbReference type="RefSeq" id="WP_104483017.1">
    <property type="nucleotide sequence ID" value="NZ_CP154825.1"/>
</dbReference>
<feature type="domain" description="DUF11" evidence="3">
    <location>
        <begin position="778"/>
        <end position="894"/>
    </location>
</feature>
<feature type="domain" description="DUF11" evidence="3">
    <location>
        <begin position="902"/>
        <end position="1017"/>
    </location>
</feature>
<feature type="domain" description="DUF11" evidence="3">
    <location>
        <begin position="2025"/>
        <end position="2138"/>
    </location>
</feature>
<dbReference type="NCBIfam" id="TIGR01451">
    <property type="entry name" value="B_ant_repeat"/>
    <property type="match status" value="23"/>
</dbReference>
<feature type="region of interest" description="Disordered" evidence="1">
    <location>
        <begin position="1238"/>
        <end position="1262"/>
    </location>
</feature>
<feature type="domain" description="DUF11" evidence="3">
    <location>
        <begin position="3628"/>
        <end position="3741"/>
    </location>
</feature>
<feature type="domain" description="DUF11" evidence="3">
    <location>
        <begin position="3872"/>
        <end position="3987"/>
    </location>
</feature>
<dbReference type="PANTHER" id="PTHR34819">
    <property type="entry name" value="LARGE CYSTEINE-RICH PERIPLASMIC PROTEIN OMCB"/>
    <property type="match status" value="1"/>
</dbReference>
<feature type="domain" description="DUF11" evidence="3">
    <location>
        <begin position="3137"/>
        <end position="3252"/>
    </location>
</feature>
<feature type="domain" description="DUF11" evidence="3">
    <location>
        <begin position="5588"/>
        <end position="5700"/>
    </location>
</feature>
<organism evidence="4 5">
    <name type="scientific">Actinokineospora auranticolor</name>
    <dbReference type="NCBI Taxonomy" id="155976"/>
    <lineage>
        <taxon>Bacteria</taxon>
        <taxon>Bacillati</taxon>
        <taxon>Actinomycetota</taxon>
        <taxon>Actinomycetes</taxon>
        <taxon>Pseudonocardiales</taxon>
        <taxon>Pseudonocardiaceae</taxon>
        <taxon>Actinokineospora</taxon>
    </lineage>
</organism>